<dbReference type="Proteomes" id="UP001229421">
    <property type="component" value="Unassembled WGS sequence"/>
</dbReference>
<dbReference type="AlphaFoldDB" id="A0AAD8KRT1"/>
<reference evidence="1" key="1">
    <citation type="journal article" date="2023" name="bioRxiv">
        <title>Improved chromosome-level genome assembly for marigold (Tagetes erecta).</title>
        <authorList>
            <person name="Jiang F."/>
            <person name="Yuan L."/>
            <person name="Wang S."/>
            <person name="Wang H."/>
            <person name="Xu D."/>
            <person name="Wang A."/>
            <person name="Fan W."/>
        </authorList>
    </citation>
    <scope>NUCLEOTIDE SEQUENCE</scope>
    <source>
        <strain evidence="1">WSJ</strain>
        <tissue evidence="1">Leaf</tissue>
    </source>
</reference>
<name>A0AAD8KRT1_TARER</name>
<gene>
    <name evidence="1" type="ORF">QVD17_20518</name>
</gene>
<evidence type="ECO:0000313" key="1">
    <source>
        <dbReference type="EMBL" id="KAK1425172.1"/>
    </source>
</evidence>
<proteinExistence type="predicted"/>
<protein>
    <submittedName>
        <fullName evidence="1">Uncharacterized protein</fullName>
    </submittedName>
</protein>
<keyword evidence="2" id="KW-1185">Reference proteome</keyword>
<comment type="caution">
    <text evidence="1">The sequence shown here is derived from an EMBL/GenBank/DDBJ whole genome shotgun (WGS) entry which is preliminary data.</text>
</comment>
<evidence type="ECO:0000313" key="2">
    <source>
        <dbReference type="Proteomes" id="UP001229421"/>
    </source>
</evidence>
<dbReference type="EMBL" id="JAUHHV010000005">
    <property type="protein sequence ID" value="KAK1425172.1"/>
    <property type="molecule type" value="Genomic_DNA"/>
</dbReference>
<accession>A0AAD8KRT1</accession>
<sequence length="100" mass="11676">MTEFGEDLPDIGIGDRRSDHEFMSICKEGYVVPLDHFASLVSPQYLKTQSLFYNGSLERPSNSMLDYIWIPFKLLLYPFRAYFNLSLIEGIVKSACRRMW</sequence>
<organism evidence="1 2">
    <name type="scientific">Tagetes erecta</name>
    <name type="common">African marigold</name>
    <dbReference type="NCBI Taxonomy" id="13708"/>
    <lineage>
        <taxon>Eukaryota</taxon>
        <taxon>Viridiplantae</taxon>
        <taxon>Streptophyta</taxon>
        <taxon>Embryophyta</taxon>
        <taxon>Tracheophyta</taxon>
        <taxon>Spermatophyta</taxon>
        <taxon>Magnoliopsida</taxon>
        <taxon>eudicotyledons</taxon>
        <taxon>Gunneridae</taxon>
        <taxon>Pentapetalae</taxon>
        <taxon>asterids</taxon>
        <taxon>campanulids</taxon>
        <taxon>Asterales</taxon>
        <taxon>Asteraceae</taxon>
        <taxon>Asteroideae</taxon>
        <taxon>Heliantheae alliance</taxon>
        <taxon>Tageteae</taxon>
        <taxon>Tagetes</taxon>
    </lineage>
</organism>